<dbReference type="Proteomes" id="UP000636888">
    <property type="component" value="Unassembled WGS sequence"/>
</dbReference>
<proteinExistence type="predicted"/>
<reference evidence="2" key="1">
    <citation type="submission" date="2020-12" db="EMBL/GenBank/DDBJ databases">
        <title>Geomonas sp. Red875, isolated from river sediment.</title>
        <authorList>
            <person name="Xu Z."/>
            <person name="Zhang Z."/>
            <person name="Masuda Y."/>
            <person name="Itoh H."/>
            <person name="Senoo K."/>
        </authorList>
    </citation>
    <scope>NUCLEOTIDE SEQUENCE</scope>
    <source>
        <strain evidence="2">Red875</strain>
    </source>
</reference>
<evidence type="ECO:0000313" key="3">
    <source>
        <dbReference type="Proteomes" id="UP000636888"/>
    </source>
</evidence>
<evidence type="ECO:0000313" key="2">
    <source>
        <dbReference type="EMBL" id="MBJ6727934.1"/>
    </source>
</evidence>
<feature type="chain" id="PRO_5035205052" evidence="1">
    <location>
        <begin position="24"/>
        <end position="157"/>
    </location>
</feature>
<dbReference type="PROSITE" id="PS51257">
    <property type="entry name" value="PROKAR_LIPOPROTEIN"/>
    <property type="match status" value="1"/>
</dbReference>
<dbReference type="EMBL" id="JAEMHM010000033">
    <property type="protein sequence ID" value="MBJ6727934.1"/>
    <property type="molecule type" value="Genomic_DNA"/>
</dbReference>
<gene>
    <name evidence="2" type="ORF">JFN93_24765</name>
</gene>
<evidence type="ECO:0000256" key="1">
    <source>
        <dbReference type="SAM" id="SignalP"/>
    </source>
</evidence>
<keyword evidence="1" id="KW-0732">Signal</keyword>
<protein>
    <submittedName>
        <fullName evidence="2">Cytochrome C</fullName>
    </submittedName>
</protein>
<keyword evidence="3" id="KW-1185">Reference proteome</keyword>
<dbReference type="AlphaFoldDB" id="A0A8J7SDP5"/>
<sequence length="157" mass="17524">MNRLKIFPVLALFGLIALSAACAQMKALPNLPATHPEELAEGPVSCSECHEDQQKGTLKPYAAFNHTRIFIQNHRFYASTDNTTLCATCHKVSFCADCHTNKTVIKPAEMLSDRPDRMAPHRGDFLTMHKIEGKLDPESCYRCHGRANNGRCVACHR</sequence>
<accession>A0A8J7SDP5</accession>
<comment type="caution">
    <text evidence="2">The sequence shown here is derived from an EMBL/GenBank/DDBJ whole genome shotgun (WGS) entry which is preliminary data.</text>
</comment>
<name>A0A8J7SDP5_9BACT</name>
<organism evidence="2 3">
    <name type="scientific">Geomesophilobacter sediminis</name>
    <dbReference type="NCBI Taxonomy" id="2798584"/>
    <lineage>
        <taxon>Bacteria</taxon>
        <taxon>Pseudomonadati</taxon>
        <taxon>Thermodesulfobacteriota</taxon>
        <taxon>Desulfuromonadia</taxon>
        <taxon>Geobacterales</taxon>
        <taxon>Geobacteraceae</taxon>
        <taxon>Geomesophilobacter</taxon>
    </lineage>
</organism>
<dbReference type="InterPro" id="IPR036280">
    <property type="entry name" value="Multihaem_cyt_sf"/>
</dbReference>
<feature type="signal peptide" evidence="1">
    <location>
        <begin position="1"/>
        <end position="23"/>
    </location>
</feature>
<dbReference type="RefSeq" id="WP_199387072.1">
    <property type="nucleotide sequence ID" value="NZ_JAEMHM010000033.1"/>
</dbReference>
<dbReference type="SUPFAM" id="SSF48695">
    <property type="entry name" value="Multiheme cytochromes"/>
    <property type="match status" value="1"/>
</dbReference>